<sequence length="144" mass="17080">MSIFLSPSTERNFFFLLDKSGNDDRDNGTQKQKRQIKIWVSKEFLSIVSPVFKTMFYGRFQESELPGIYLPDKNQKDFMKFLDCLFPYSTQSDIDESNVEVILRLADEYQVEFLMKKCDQYYDKTIRSLPVGKIYLNSHQNIKQ</sequence>
<protein>
    <submittedName>
        <fullName evidence="3">BTB domain-containing protein</fullName>
    </submittedName>
</protein>
<dbReference type="Pfam" id="PF00651">
    <property type="entry name" value="BTB"/>
    <property type="match status" value="1"/>
</dbReference>
<feature type="domain" description="BTB" evidence="1">
    <location>
        <begin position="40"/>
        <end position="86"/>
    </location>
</feature>
<dbReference type="Gene3D" id="3.30.710.10">
    <property type="entry name" value="Potassium Channel Kv1.1, Chain A"/>
    <property type="match status" value="1"/>
</dbReference>
<dbReference type="PROSITE" id="PS50097">
    <property type="entry name" value="BTB"/>
    <property type="match status" value="1"/>
</dbReference>
<accession>A0A915IBR7</accession>
<dbReference type="InterPro" id="IPR052664">
    <property type="entry name" value="BTB-MATH_domain_protein"/>
</dbReference>
<dbReference type="PANTHER" id="PTHR22743">
    <property type="entry name" value="MEPRIN/TRAF-LIKE MATH FAMILY-C.ELEGANS"/>
    <property type="match status" value="1"/>
</dbReference>
<dbReference type="Proteomes" id="UP000887565">
    <property type="component" value="Unplaced"/>
</dbReference>
<dbReference type="PANTHER" id="PTHR22743:SF165">
    <property type="entry name" value="BTB AND MATH DOMAIN CONTAINING-RELATED"/>
    <property type="match status" value="1"/>
</dbReference>
<keyword evidence="2" id="KW-1185">Reference proteome</keyword>
<evidence type="ECO:0000259" key="1">
    <source>
        <dbReference type="PROSITE" id="PS50097"/>
    </source>
</evidence>
<evidence type="ECO:0000313" key="2">
    <source>
        <dbReference type="Proteomes" id="UP000887565"/>
    </source>
</evidence>
<dbReference type="SMART" id="SM00225">
    <property type="entry name" value="BTB"/>
    <property type="match status" value="1"/>
</dbReference>
<dbReference type="InterPro" id="IPR011333">
    <property type="entry name" value="SKP1/BTB/POZ_sf"/>
</dbReference>
<reference evidence="3" key="1">
    <citation type="submission" date="2022-11" db="UniProtKB">
        <authorList>
            <consortium name="WormBaseParasite"/>
        </authorList>
    </citation>
    <scope>IDENTIFICATION</scope>
</reference>
<evidence type="ECO:0000313" key="3">
    <source>
        <dbReference type="WBParaSite" id="nRc.2.0.1.t11624-RA"/>
    </source>
</evidence>
<dbReference type="InterPro" id="IPR000210">
    <property type="entry name" value="BTB/POZ_dom"/>
</dbReference>
<dbReference type="CDD" id="cd18186">
    <property type="entry name" value="BTB_POZ_ZBTB_KLHL-like"/>
    <property type="match status" value="1"/>
</dbReference>
<dbReference type="AlphaFoldDB" id="A0A915IBR7"/>
<organism evidence="2 3">
    <name type="scientific">Romanomermis culicivorax</name>
    <name type="common">Nematode worm</name>
    <dbReference type="NCBI Taxonomy" id="13658"/>
    <lineage>
        <taxon>Eukaryota</taxon>
        <taxon>Metazoa</taxon>
        <taxon>Ecdysozoa</taxon>
        <taxon>Nematoda</taxon>
        <taxon>Enoplea</taxon>
        <taxon>Dorylaimia</taxon>
        <taxon>Mermithida</taxon>
        <taxon>Mermithoidea</taxon>
        <taxon>Mermithidae</taxon>
        <taxon>Romanomermis</taxon>
    </lineage>
</organism>
<proteinExistence type="predicted"/>
<dbReference type="WBParaSite" id="nRc.2.0.1.t11624-RA">
    <property type="protein sequence ID" value="nRc.2.0.1.t11624-RA"/>
    <property type="gene ID" value="nRc.2.0.1.g11624"/>
</dbReference>
<name>A0A915IBR7_ROMCU</name>
<dbReference type="SUPFAM" id="SSF54695">
    <property type="entry name" value="POZ domain"/>
    <property type="match status" value="1"/>
</dbReference>